<keyword evidence="4" id="KW-0106">Calcium</keyword>
<dbReference type="Gene3D" id="3.30.1120.10">
    <property type="match status" value="1"/>
</dbReference>
<dbReference type="AlphaFoldDB" id="A0AAU9DNK3"/>
<protein>
    <submittedName>
        <fullName evidence="6">Arylsulfatase</fullName>
    </submittedName>
</protein>
<evidence type="ECO:0000313" key="6">
    <source>
        <dbReference type="EMBL" id="BDD12775.1"/>
    </source>
</evidence>
<gene>
    <name evidence="6" type="primary">arsA_3</name>
    <name evidence="6" type="ORF">FUAX_52070</name>
</gene>
<dbReference type="PANTHER" id="PTHR42693:SF33">
    <property type="entry name" value="ARYLSULFATASE"/>
    <property type="match status" value="1"/>
</dbReference>
<dbReference type="InterPro" id="IPR050738">
    <property type="entry name" value="Sulfatase"/>
</dbReference>
<dbReference type="CDD" id="cd16026">
    <property type="entry name" value="GALNS_like"/>
    <property type="match status" value="1"/>
</dbReference>
<keyword evidence="6" id="KW-0614">Plasmid</keyword>
<evidence type="ECO:0000313" key="7">
    <source>
        <dbReference type="Proteomes" id="UP001348817"/>
    </source>
</evidence>
<dbReference type="Gene3D" id="3.40.720.10">
    <property type="entry name" value="Alkaline Phosphatase, subunit A"/>
    <property type="match status" value="1"/>
</dbReference>
<dbReference type="GO" id="GO:0046872">
    <property type="term" value="F:metal ion binding"/>
    <property type="evidence" value="ECO:0007669"/>
    <property type="project" value="UniProtKB-KW"/>
</dbReference>
<dbReference type="EMBL" id="AP025320">
    <property type="protein sequence ID" value="BDD12775.1"/>
    <property type="molecule type" value="Genomic_DNA"/>
</dbReference>
<dbReference type="KEGG" id="fax:FUAX_52070"/>
<dbReference type="InterPro" id="IPR017850">
    <property type="entry name" value="Alkaline_phosphatase_core_sf"/>
</dbReference>
<name>A0AAU9DNK3_9BACT</name>
<accession>A0AAU9DNK3</accession>
<dbReference type="Proteomes" id="UP001348817">
    <property type="component" value="Plasmid pFA6"/>
</dbReference>
<feature type="domain" description="Sulfatase N-terminal" evidence="5">
    <location>
        <begin position="24"/>
        <end position="335"/>
    </location>
</feature>
<dbReference type="InterPro" id="IPR000917">
    <property type="entry name" value="Sulfatase_N"/>
</dbReference>
<dbReference type="Pfam" id="PF00884">
    <property type="entry name" value="Sulfatase"/>
    <property type="match status" value="1"/>
</dbReference>
<evidence type="ECO:0000256" key="2">
    <source>
        <dbReference type="ARBA" id="ARBA00022723"/>
    </source>
</evidence>
<keyword evidence="3" id="KW-0378">Hydrolase</keyword>
<geneLocation type="plasmid" evidence="6 7">
    <name>pFA6</name>
</geneLocation>
<evidence type="ECO:0000256" key="1">
    <source>
        <dbReference type="ARBA" id="ARBA00008779"/>
    </source>
</evidence>
<reference evidence="6 7" key="1">
    <citation type="submission" date="2021-12" db="EMBL/GenBank/DDBJ databases">
        <title>Genome sequencing of bacteria with rrn-lacking chromosome and rrn-plasmid.</title>
        <authorList>
            <person name="Anda M."/>
            <person name="Iwasaki W."/>
        </authorList>
    </citation>
    <scope>NUCLEOTIDE SEQUENCE [LARGE SCALE GENOMIC DNA]</scope>
    <source>
        <strain evidence="6 7">DSM 100852</strain>
        <plasmid evidence="6 7">pFA6</plasmid>
    </source>
</reference>
<dbReference type="SUPFAM" id="SSF53649">
    <property type="entry name" value="Alkaline phosphatase-like"/>
    <property type="match status" value="1"/>
</dbReference>
<evidence type="ECO:0000259" key="5">
    <source>
        <dbReference type="Pfam" id="PF00884"/>
    </source>
</evidence>
<keyword evidence="7" id="KW-1185">Reference proteome</keyword>
<dbReference type="GO" id="GO:0004065">
    <property type="term" value="F:arylsulfatase activity"/>
    <property type="evidence" value="ECO:0007669"/>
    <property type="project" value="TreeGrafter"/>
</dbReference>
<evidence type="ECO:0000256" key="3">
    <source>
        <dbReference type="ARBA" id="ARBA00022801"/>
    </source>
</evidence>
<dbReference type="PROSITE" id="PS00149">
    <property type="entry name" value="SULFATASE_2"/>
    <property type="match status" value="1"/>
</dbReference>
<dbReference type="InterPro" id="IPR024607">
    <property type="entry name" value="Sulfatase_CS"/>
</dbReference>
<dbReference type="Pfam" id="PF14707">
    <property type="entry name" value="Sulfatase_C"/>
    <property type="match status" value="1"/>
</dbReference>
<organism evidence="6 7">
    <name type="scientific">Fulvitalea axinellae</name>
    <dbReference type="NCBI Taxonomy" id="1182444"/>
    <lineage>
        <taxon>Bacteria</taxon>
        <taxon>Pseudomonadati</taxon>
        <taxon>Bacteroidota</taxon>
        <taxon>Cytophagia</taxon>
        <taxon>Cytophagales</taxon>
        <taxon>Persicobacteraceae</taxon>
        <taxon>Fulvitalea</taxon>
    </lineage>
</organism>
<keyword evidence="2" id="KW-0479">Metal-binding</keyword>
<dbReference type="PROSITE" id="PS00523">
    <property type="entry name" value="SULFATASE_1"/>
    <property type="match status" value="1"/>
</dbReference>
<dbReference type="PANTHER" id="PTHR42693">
    <property type="entry name" value="ARYLSULFATASE FAMILY MEMBER"/>
    <property type="match status" value="1"/>
</dbReference>
<sequence length="451" mass="50486">MTLGVACSLLFASCSKDNDRKDSPNIIIINADDMGYGDLGAYGHPSVATPHIDRMANEGLKFNSFYTASAVCSPSRGGLMTGRLPVKTGLYGDRRVVLFPQSVKGMPKEEQTIAELLNEQGYSTALVGKWHLGHLKEYMPNQHGFDYFYGLPYSNDMCTGWGRKKPKGYPDLPFYENEKLLEVEPAQDVLTKRYTEKSLEFIRSNSEKPFFLYLAYAMPHVPITASADFAGRSLNGEYGDTIEEIDWSVGQILNELRKSGLDKNTLVFFTSDNGPAVYWNLQGGFSGHLRNGKGTTWEGGMRVPGIAWMPGTVKPGVFRGIASQMDLIATAADMTASKDKVRNPLDGRSLLPAFNAEVDQIHKNFFYYQGSELSAVRKGPWKMYLTTYGDRFGKYPKKNHEESPMLFNVDVDPTERFDMAEKHPEIVEDLKGLAEKQKKETVVKKSLFDTF</sequence>
<comment type="similarity">
    <text evidence="1">Belongs to the sulfatase family.</text>
</comment>
<evidence type="ECO:0000256" key="4">
    <source>
        <dbReference type="ARBA" id="ARBA00022837"/>
    </source>
</evidence>
<proteinExistence type="inferred from homology"/>